<organism evidence="1 2">
    <name type="scientific">Paenibacillus germinis</name>
    <dbReference type="NCBI Taxonomy" id="2654979"/>
    <lineage>
        <taxon>Bacteria</taxon>
        <taxon>Bacillati</taxon>
        <taxon>Bacillota</taxon>
        <taxon>Bacilli</taxon>
        <taxon>Bacillales</taxon>
        <taxon>Paenibacillaceae</taxon>
        <taxon>Paenibacillus</taxon>
    </lineage>
</organism>
<gene>
    <name evidence="1" type="ORF">GC102_07125</name>
</gene>
<proteinExistence type="predicted"/>
<dbReference type="SUPFAM" id="SSF55961">
    <property type="entry name" value="Bet v1-like"/>
    <property type="match status" value="1"/>
</dbReference>
<dbReference type="Proteomes" id="UP000658690">
    <property type="component" value="Unassembled WGS sequence"/>
</dbReference>
<name>A0ABX1Z0Y5_9BACL</name>
<sequence>MASYKYNFETNWKFESDIHQVWGLIAGFKYSDWWRGVSSESIYQGFRQDGIGDKYNYVFRTKLSYQLAFMAEIVGKEEPRYLEIKATGELEGRGVWKLSQESNITHVQYVWQVNANKKWMNRLAPVLRPAFVWNHDQVMDEGAKGIAAALGIKLISN</sequence>
<evidence type="ECO:0000313" key="2">
    <source>
        <dbReference type="Proteomes" id="UP000658690"/>
    </source>
</evidence>
<accession>A0ABX1Z0Y5</accession>
<dbReference type="EMBL" id="WHOC01000030">
    <property type="protein sequence ID" value="NOU85550.1"/>
    <property type="molecule type" value="Genomic_DNA"/>
</dbReference>
<keyword evidence="2" id="KW-1185">Reference proteome</keyword>
<reference evidence="1 2" key="1">
    <citation type="submission" date="2019-10" db="EMBL/GenBank/DDBJ databases">
        <title>Description of Paenibacillus choica sp. nov.</title>
        <authorList>
            <person name="Carlier A."/>
            <person name="Qi S."/>
        </authorList>
    </citation>
    <scope>NUCLEOTIDE SEQUENCE [LARGE SCALE GENOMIC DNA]</scope>
    <source>
        <strain evidence="1 2">LMG 31460</strain>
    </source>
</reference>
<evidence type="ECO:0000313" key="1">
    <source>
        <dbReference type="EMBL" id="NOU85550.1"/>
    </source>
</evidence>
<dbReference type="RefSeq" id="WP_171688864.1">
    <property type="nucleotide sequence ID" value="NZ_WHOC01000030.1"/>
</dbReference>
<comment type="caution">
    <text evidence="1">The sequence shown here is derived from an EMBL/GenBank/DDBJ whole genome shotgun (WGS) entry which is preliminary data.</text>
</comment>
<protein>
    <submittedName>
        <fullName evidence="1">Polyketide cyclase</fullName>
    </submittedName>
</protein>